<dbReference type="EMBL" id="AMRV01000006">
    <property type="protein sequence ID" value="EMD82689.1"/>
    <property type="molecule type" value="Genomic_DNA"/>
</dbReference>
<reference evidence="2 3" key="1">
    <citation type="journal article" date="2013" name="Genome Announc.">
        <title>Draft Genome Sequence of Strain JLT2015T, Belonging to the Family Sphingomonadaceae of the Alphaproteobacteria.</title>
        <authorList>
            <person name="Tang K."/>
            <person name="Liu K."/>
            <person name="Li S."/>
            <person name="Jiao N."/>
        </authorList>
    </citation>
    <scope>NUCLEOTIDE SEQUENCE [LARGE SCALE GENOMIC DNA]</scope>
    <source>
        <strain evidence="2 3">JLT2015</strain>
    </source>
</reference>
<organism evidence="2 3">
    <name type="scientific">Pacificimonas flava</name>
    <dbReference type="NCBI Taxonomy" id="1234595"/>
    <lineage>
        <taxon>Bacteria</taxon>
        <taxon>Pseudomonadati</taxon>
        <taxon>Pseudomonadota</taxon>
        <taxon>Alphaproteobacteria</taxon>
        <taxon>Sphingomonadales</taxon>
        <taxon>Sphingosinicellaceae</taxon>
        <taxon>Pacificimonas</taxon>
    </lineage>
</organism>
<evidence type="ECO:0000313" key="3">
    <source>
        <dbReference type="Proteomes" id="UP000011717"/>
    </source>
</evidence>
<dbReference type="OrthoDB" id="7416805at2"/>
<comment type="caution">
    <text evidence="2">The sequence shown here is derived from an EMBL/GenBank/DDBJ whole genome shotgun (WGS) entry which is preliminary data.</text>
</comment>
<keyword evidence="3" id="KW-1185">Reference proteome</keyword>
<name>M2T830_9SPHN</name>
<sequence>MATALKKGRAALLLTAAGCTASAAFAQVETQGGVQVNQTIAHSNFRGGETAGWLETTLYGQARFDLRRLKGQASANVSRRFEEFGDLPRNYSVSGVADITSELVDDTFFLRAGANAQDVTRDTRFGLGGLSDSVSANSVQLFSLYAEPSIQQRIGSEVTANASYRIGALFSDDTYRGGELPIGGGGGGGLGGGGLNRLGALGDSITQSANGRLQFGNEARRLRTGLIARWVREDIDRLDQEYSSYNLGATATYRVSRKLSLNAEGGYEDIENTQSSILFDPDTGRPVLGDDNDFIVDPDQPRITAFERDGPYGIVGFRYTPSRRTELSAFGGYRFGGTNFGGTLSYRPSPRVTVSGNVNRGLTSTARQLTQAQFGGIGVTPIDPVDGVDYSDLCPLGFDPVLGLCFGGLGGQPITSATFRNTSARLSTSYKQERWSATGFVSYTDRDYLNSLQLQDENAASLEGRNVSTESYSAGIQGGYDLNSGEALTGGLTYIHTSQFLGGGSNDQVVGTLGYRRNINSAFYATANATAAFRFGSTALSGSDNSYLGSVGIGYRF</sequence>
<evidence type="ECO:0000313" key="2">
    <source>
        <dbReference type="EMBL" id="EMD82689.1"/>
    </source>
</evidence>
<dbReference type="AlphaFoldDB" id="M2T830"/>
<keyword evidence="1" id="KW-0732">Signal</keyword>
<evidence type="ECO:0000256" key="1">
    <source>
        <dbReference type="SAM" id="SignalP"/>
    </source>
</evidence>
<gene>
    <name evidence="2" type="ORF">C725_2076</name>
</gene>
<protein>
    <submittedName>
        <fullName evidence="2">Glycine-rich cell wall structural protein</fullName>
    </submittedName>
</protein>
<dbReference type="RefSeq" id="WP_008602584.1">
    <property type="nucleotide sequence ID" value="NZ_AMRV01000006.1"/>
</dbReference>
<dbReference type="Proteomes" id="UP000011717">
    <property type="component" value="Unassembled WGS sequence"/>
</dbReference>
<feature type="chain" id="PRO_5004025706" evidence="1">
    <location>
        <begin position="27"/>
        <end position="557"/>
    </location>
</feature>
<feature type="signal peptide" evidence="1">
    <location>
        <begin position="1"/>
        <end position="26"/>
    </location>
</feature>
<dbReference type="SUPFAM" id="SSF56935">
    <property type="entry name" value="Porins"/>
    <property type="match status" value="1"/>
</dbReference>
<proteinExistence type="predicted"/>
<accession>M2T830</accession>